<organism evidence="1 2">
    <name type="scientific">Periophthalmus magnuspinnatus</name>
    <dbReference type="NCBI Taxonomy" id="409849"/>
    <lineage>
        <taxon>Eukaryota</taxon>
        <taxon>Metazoa</taxon>
        <taxon>Chordata</taxon>
        <taxon>Craniata</taxon>
        <taxon>Vertebrata</taxon>
        <taxon>Euteleostomi</taxon>
        <taxon>Actinopterygii</taxon>
        <taxon>Neopterygii</taxon>
        <taxon>Teleostei</taxon>
        <taxon>Neoteleostei</taxon>
        <taxon>Acanthomorphata</taxon>
        <taxon>Gobiaria</taxon>
        <taxon>Gobiiformes</taxon>
        <taxon>Gobioidei</taxon>
        <taxon>Gobiidae</taxon>
        <taxon>Oxudercinae</taxon>
        <taxon>Periophthalmus</taxon>
    </lineage>
</organism>
<reference evidence="1" key="2">
    <citation type="submission" date="2025-09" db="UniProtKB">
        <authorList>
            <consortium name="Ensembl"/>
        </authorList>
    </citation>
    <scope>IDENTIFICATION</scope>
</reference>
<keyword evidence="2" id="KW-1185">Reference proteome</keyword>
<protein>
    <submittedName>
        <fullName evidence="1">Uncharacterized protein</fullName>
    </submittedName>
</protein>
<name>A0A3B4BML2_9GOBI</name>
<dbReference type="AlphaFoldDB" id="A0A3B4BML2"/>
<accession>A0A3B4BML2</accession>
<dbReference type="Proteomes" id="UP000261520">
    <property type="component" value="Unplaced"/>
</dbReference>
<reference evidence="1" key="1">
    <citation type="submission" date="2025-08" db="UniProtKB">
        <authorList>
            <consortium name="Ensembl"/>
        </authorList>
    </citation>
    <scope>IDENTIFICATION</scope>
</reference>
<evidence type="ECO:0000313" key="1">
    <source>
        <dbReference type="Ensembl" id="ENSPMGP00000029777.1"/>
    </source>
</evidence>
<sequence length="79" mass="8892">MSDHPDCLQFTLSSHPEAVLSRMNILREERHFCDITLLLGGPVGATEHPYFLFSTLTSILQTEAPMYHSLNTCVPLPHL</sequence>
<dbReference type="Ensembl" id="ENSPMGT00000031698.1">
    <property type="protein sequence ID" value="ENSPMGP00000029777.1"/>
    <property type="gene ID" value="ENSPMGG00000023962.1"/>
</dbReference>
<evidence type="ECO:0000313" key="2">
    <source>
        <dbReference type="Proteomes" id="UP000261520"/>
    </source>
</evidence>
<proteinExistence type="predicted"/>